<dbReference type="SMR" id="A0A0G3FEG6"/>
<keyword evidence="1" id="KW-0378">Hydrolase</keyword>
<evidence type="ECO:0000313" key="3">
    <source>
        <dbReference type="EMBL" id="AKJ87214.1"/>
    </source>
</evidence>
<proteinExistence type="predicted"/>
<name>A0A0G3FEG6_9ZZZZ</name>
<dbReference type="FunFam" id="3.40.50.1820:FF:000089">
    <property type="entry name" value="Alpha/beta hydrolase"/>
    <property type="match status" value="1"/>
</dbReference>
<evidence type="ECO:0000259" key="2">
    <source>
        <dbReference type="Pfam" id="PF07859"/>
    </source>
</evidence>
<dbReference type="PANTHER" id="PTHR48081">
    <property type="entry name" value="AB HYDROLASE SUPERFAMILY PROTEIN C4A8.06C"/>
    <property type="match status" value="1"/>
</dbReference>
<dbReference type="GO" id="GO:0016787">
    <property type="term" value="F:hydrolase activity"/>
    <property type="evidence" value="ECO:0007669"/>
    <property type="project" value="UniProtKB-KW"/>
</dbReference>
<dbReference type="Pfam" id="PF07859">
    <property type="entry name" value="Abhydrolase_3"/>
    <property type="match status" value="1"/>
</dbReference>
<dbReference type="Gene3D" id="3.40.50.1820">
    <property type="entry name" value="alpha/beta hydrolase"/>
    <property type="match status" value="1"/>
</dbReference>
<sequence>MGRAADQRARRLPPRTRSKLLPENLMQIDAHAKALLEGLAAQGMKGFEEMTVAEARETAYAFVGLQGDAEAVANVSDESVPVAGGEIPVRIYRPEGAGPHPVVVYFHGGGFVFGDLEVVDKVCRSLSNASGAAVVSVGYRMAPEFRFPVAPEDCYAATCWTVQNAAHLGVDPDRLAVCGDSAGGNLATVVAMMARDRSGPKIVYQLLIYPVTDAVTDSSGKFPSRVENKEGYLLTSAAMQWFFSHYFSNLSDAENVFASPLRGKLAGLPPATVITAGFDPLRDEGDAYAKALRQAGVAVEHLPNPSMIHGFMWLMGAIGHTRSVFDQAGSHLRRAFGIGLR</sequence>
<dbReference type="InterPro" id="IPR029058">
    <property type="entry name" value="AB_hydrolase_fold"/>
</dbReference>
<dbReference type="ESTHER" id="9zzzz-a0a0g3feg6">
    <property type="family name" value="Hormone-sensitive_lipase_like"/>
</dbReference>
<feature type="domain" description="Alpha/beta hydrolase fold-3" evidence="2">
    <location>
        <begin position="103"/>
        <end position="312"/>
    </location>
</feature>
<dbReference type="InterPro" id="IPR050300">
    <property type="entry name" value="GDXG_lipolytic_enzyme"/>
</dbReference>
<dbReference type="EMBL" id="KP347719">
    <property type="protein sequence ID" value="AKJ87214.1"/>
    <property type="molecule type" value="Genomic_DNA"/>
</dbReference>
<dbReference type="PANTHER" id="PTHR48081:SF8">
    <property type="entry name" value="ALPHA_BETA HYDROLASE FOLD-3 DOMAIN-CONTAINING PROTEIN-RELATED"/>
    <property type="match status" value="1"/>
</dbReference>
<dbReference type="SUPFAM" id="SSF53474">
    <property type="entry name" value="alpha/beta-Hydrolases"/>
    <property type="match status" value="1"/>
</dbReference>
<organism evidence="3">
    <name type="scientific">uncultured organism</name>
    <dbReference type="NCBI Taxonomy" id="155900"/>
    <lineage>
        <taxon>unclassified sequences</taxon>
        <taxon>environmental samples</taxon>
    </lineage>
</organism>
<protein>
    <recommendedName>
        <fullName evidence="2">Alpha/beta hydrolase fold-3 domain-containing protein</fullName>
    </recommendedName>
</protein>
<accession>A0A0G3FEG6</accession>
<dbReference type="AlphaFoldDB" id="A0A0G3FEG6"/>
<dbReference type="InterPro" id="IPR013094">
    <property type="entry name" value="AB_hydrolase_3"/>
</dbReference>
<evidence type="ECO:0000256" key="1">
    <source>
        <dbReference type="ARBA" id="ARBA00022801"/>
    </source>
</evidence>
<reference evidence="3" key="1">
    <citation type="submission" date="2014-12" db="EMBL/GenBank/DDBJ databases">
        <title>Investigation of esterase diversity in environmental metagenomes.</title>
        <authorList>
            <person name="Popovic A."/>
            <person name="Tchigvintsev A."/>
            <person name="Nocek B."/>
            <person name="Hajighasemi M."/>
            <person name="Brown G."/>
            <person name="Xu X."/>
            <person name="Li H."/>
            <person name="Glinos J."/>
            <person name="Yim V."/>
            <person name="Pelletier E."/>
            <person name="Chernikova T.N."/>
            <person name="Golyshina O.V."/>
            <person name="Tran H."/>
            <person name="Le Paslier D."/>
            <person name="Yakimov M.M."/>
            <person name="Savchenko A."/>
            <person name="Golyshin P.N."/>
            <person name="Yakunin A.F."/>
        </authorList>
    </citation>
    <scope>NUCLEOTIDE SEQUENCE</scope>
</reference>